<proteinExistence type="inferred from homology"/>
<organism evidence="7 8">
    <name type="scientific">Hyalella azteca</name>
    <name type="common">Amphipod</name>
    <dbReference type="NCBI Taxonomy" id="294128"/>
    <lineage>
        <taxon>Eukaryota</taxon>
        <taxon>Metazoa</taxon>
        <taxon>Ecdysozoa</taxon>
        <taxon>Arthropoda</taxon>
        <taxon>Crustacea</taxon>
        <taxon>Multicrustacea</taxon>
        <taxon>Malacostraca</taxon>
        <taxon>Eumalacostraca</taxon>
        <taxon>Peracarida</taxon>
        <taxon>Amphipoda</taxon>
        <taxon>Senticaudata</taxon>
        <taxon>Talitrida</taxon>
        <taxon>Talitroidea</taxon>
        <taxon>Hyalellidae</taxon>
        <taxon>Hyalella</taxon>
    </lineage>
</organism>
<dbReference type="Gene3D" id="1.20.58.420">
    <property type="entry name" value="AHSP"/>
    <property type="match status" value="2"/>
</dbReference>
<dbReference type="PANTHER" id="PTHR10751">
    <property type="entry name" value="GUANYLATE BINDING PROTEIN"/>
    <property type="match status" value="1"/>
</dbReference>
<dbReference type="InterPro" id="IPR001806">
    <property type="entry name" value="Small_GTPase"/>
</dbReference>
<evidence type="ECO:0000256" key="1">
    <source>
        <dbReference type="ARBA" id="ARBA00022741"/>
    </source>
</evidence>
<dbReference type="SMART" id="SM00174">
    <property type="entry name" value="RHO"/>
    <property type="match status" value="1"/>
</dbReference>
<dbReference type="InterPro" id="IPR005225">
    <property type="entry name" value="Small_GTP-bd"/>
</dbReference>
<keyword evidence="3" id="KW-0342">GTP-binding</keyword>
<feature type="coiled-coil region" evidence="5">
    <location>
        <begin position="679"/>
        <end position="710"/>
    </location>
</feature>
<evidence type="ECO:0000313" key="7">
    <source>
        <dbReference type="Proteomes" id="UP000694843"/>
    </source>
</evidence>
<dbReference type="PROSITE" id="PS51420">
    <property type="entry name" value="RHO"/>
    <property type="match status" value="1"/>
</dbReference>
<dbReference type="InterPro" id="IPR030386">
    <property type="entry name" value="G_GB1_RHD3_dom"/>
</dbReference>
<dbReference type="OrthoDB" id="7788754at2759"/>
<dbReference type="CDD" id="cd00154">
    <property type="entry name" value="Rab"/>
    <property type="match status" value="1"/>
</dbReference>
<gene>
    <name evidence="8" type="primary">LOC108677157</name>
</gene>
<comment type="similarity">
    <text evidence="4">Belongs to the TRAFAC class dynamin-like GTPase superfamily. GB1/RHD3 GTPase family.</text>
</comment>
<dbReference type="GeneID" id="108677157"/>
<keyword evidence="5" id="KW-0175">Coiled coil</keyword>
<dbReference type="PROSITE" id="PS51419">
    <property type="entry name" value="RAB"/>
    <property type="match status" value="1"/>
</dbReference>
<dbReference type="CDD" id="cd01851">
    <property type="entry name" value="GBP"/>
    <property type="match status" value="1"/>
</dbReference>
<dbReference type="PROSITE" id="PS51715">
    <property type="entry name" value="G_GB1_RHD3"/>
    <property type="match status" value="1"/>
</dbReference>
<dbReference type="InterPro" id="IPR036543">
    <property type="entry name" value="Guanylate-bd_C_sf"/>
</dbReference>
<dbReference type="GO" id="GO:0003924">
    <property type="term" value="F:GTPase activity"/>
    <property type="evidence" value="ECO:0007669"/>
    <property type="project" value="InterPro"/>
</dbReference>
<dbReference type="AlphaFoldDB" id="A0A8B7P4C8"/>
<dbReference type="FunFam" id="3.40.50.300:FF:001447">
    <property type="entry name" value="Ras-related protein Rab-1B"/>
    <property type="match status" value="1"/>
</dbReference>
<dbReference type="Pfam" id="PF02263">
    <property type="entry name" value="GBP"/>
    <property type="match status" value="1"/>
</dbReference>
<evidence type="ECO:0000259" key="6">
    <source>
        <dbReference type="PROSITE" id="PS51715"/>
    </source>
</evidence>
<reference evidence="8" key="1">
    <citation type="submission" date="2025-08" db="UniProtKB">
        <authorList>
            <consortium name="RefSeq"/>
        </authorList>
    </citation>
    <scope>IDENTIFICATION</scope>
    <source>
        <tissue evidence="8">Whole organism</tissue>
    </source>
</reference>
<dbReference type="Proteomes" id="UP000694843">
    <property type="component" value="Unplaced"/>
</dbReference>
<dbReference type="InterPro" id="IPR027417">
    <property type="entry name" value="P-loop_NTPase"/>
</dbReference>
<name>A0A8B7P4C8_HYAAZ</name>
<dbReference type="KEGG" id="hazt:108677157"/>
<keyword evidence="2" id="KW-0378">Hydrolase</keyword>
<dbReference type="SMART" id="SM00173">
    <property type="entry name" value="RAS"/>
    <property type="match status" value="1"/>
</dbReference>
<keyword evidence="7" id="KW-1185">Reference proteome</keyword>
<protein>
    <submittedName>
        <fullName evidence="8">Guanylate-binding protein 2 isoform X1</fullName>
    </submittedName>
</protein>
<evidence type="ECO:0000256" key="2">
    <source>
        <dbReference type="ARBA" id="ARBA00022801"/>
    </source>
</evidence>
<dbReference type="InterPro" id="IPR015894">
    <property type="entry name" value="Guanylate-bd_N"/>
</dbReference>
<feature type="domain" description="GB1/RHD3-type G" evidence="6">
    <location>
        <begin position="57"/>
        <end position="302"/>
    </location>
</feature>
<dbReference type="SUPFAM" id="SSF52540">
    <property type="entry name" value="P-loop containing nucleoside triphosphate hydrolases"/>
    <property type="match status" value="2"/>
</dbReference>
<accession>A0A8B7P4C8</accession>
<dbReference type="PROSITE" id="PS51421">
    <property type="entry name" value="RAS"/>
    <property type="match status" value="1"/>
</dbReference>
<keyword evidence="1" id="KW-0547">Nucleotide-binding</keyword>
<dbReference type="OMA" id="CIRDFEN"/>
<evidence type="ECO:0000256" key="5">
    <source>
        <dbReference type="SAM" id="Coils"/>
    </source>
</evidence>
<dbReference type="RefSeq" id="XP_018020810.1">
    <property type="nucleotide sequence ID" value="XM_018165321.2"/>
</dbReference>
<evidence type="ECO:0000256" key="4">
    <source>
        <dbReference type="PROSITE-ProRule" id="PRU01052"/>
    </source>
</evidence>
<evidence type="ECO:0000313" key="8">
    <source>
        <dbReference type="RefSeq" id="XP_018020810.1"/>
    </source>
</evidence>
<dbReference type="GO" id="GO:0005525">
    <property type="term" value="F:GTP binding"/>
    <property type="evidence" value="ECO:0007669"/>
    <property type="project" value="UniProtKB-KW"/>
</dbReference>
<dbReference type="SUPFAM" id="SSF48340">
    <property type="entry name" value="Interferon-induced guanylate-binding protein 1 (GBP1), C-terminal domain"/>
    <property type="match status" value="1"/>
</dbReference>
<sequence>MRYIVDADFRLLVGLGFAGIKMDGRPVPIVVRNHENRKFELDEAALRDVLLSPEVGDKPVCVVAVAGAYRKGKSFLLNFLVKFCINKGLPNWLGDLSQPLEGFVWSGSIKGQTTGIEIWSKPFFFTKRTGEEVAVILMDTQGTFDTDTPQDSTFIFALTLLASSVTVYNIMNNIQEDDLMNLQMFSAYGALAQQNDQSSRAFQKLLFLVRDWSFAQEYPYGHENGQRVLEEKLKVKQGQDDPVRQRLRDGLRQSFEELECYLMPHIGLKFNDSSFDGRRNQLDERFVEHLQLLVPHLLAPERLVVKRSAVRRGQPATGEEVVELIKTYMAAFQEKNLIEPVNLVELMSRVCSEGACKIALAAYKKAMDSIICLEGKNDTASTLLDNHFAAKDEAIAVYVRENKYAKNKGLFPVADEIKQLLEAQIDELFRREVEARSCSEAAYKKAFEAYQHDMDEMNCPGGEFLDASVLMNSFITAKNKAIRIYDQENKYADSSENFPVVNETRARLEMVMESMYSDHMEANERKQKASQCSSAAKMEALSVYKSAMDLVIGTDKALDTSTLMEHHSTSKANATQAYAMENQYTKDSELFPVVNEIKAQLESEIEGLFSDYSEKNQVKLRQCSLAAKEKALKAYEESMDLLIRSHTEVLDASTLKKLHLISKIKATQAFDKKNQCAQRSELSHVVKEIRAQLEREIEEKMSVYMKTNEARLHTNFIRVKSFSAKVLVLGAKGVGKTCLINRYSSDNFSPQKLKAGVEFTSVTTRAGGYDVKFQLLDTAGQEAFRNMPPQLYRGARAAIIVYAVSDADSFKSVKTRIEELQDKLNNKLVMVLVGNKLDLVGSAAPGTSQAVSAKDAAKLARVFNASFIECSALTNEGVNEAFDLIALGLAKEEKTNDILEAERLLTIKLSSKKDEEPKKSSCPC</sequence>
<dbReference type="SMART" id="SM00175">
    <property type="entry name" value="RAB"/>
    <property type="match status" value="1"/>
</dbReference>
<dbReference type="Pfam" id="PF00071">
    <property type="entry name" value="Ras"/>
    <property type="match status" value="1"/>
</dbReference>
<dbReference type="Gene3D" id="3.40.50.300">
    <property type="entry name" value="P-loop containing nucleotide triphosphate hydrolases"/>
    <property type="match status" value="2"/>
</dbReference>
<dbReference type="PRINTS" id="PR00449">
    <property type="entry name" value="RASTRNSFRMNG"/>
</dbReference>
<dbReference type="NCBIfam" id="TIGR00231">
    <property type="entry name" value="small_GTP"/>
    <property type="match status" value="1"/>
</dbReference>
<evidence type="ECO:0000256" key="3">
    <source>
        <dbReference type="ARBA" id="ARBA00023134"/>
    </source>
</evidence>